<sequence>MNDWDPFQDLDYDPAEKFFEEGWDVNPERPPPQAKRVWTVVKKHFPEITYETECRHGMTAVDMVISYDDSVTYECSHCAVWQALQKDSDAGPSNSYTEKQSPSSVIRKKLKAIETGNIQLWQEAVRETTLPVQVVEADAEEALDITGWTLGETTQLAIGPVNKQSNDLWERMQTVLTKALELSRKGGRPSAPHRDDAVRAAIELWECLSGEIAVQPPHKAGTSERTSPMVEFACEVIEVYSNFGMKGAVSVNSGAFWNRILPAKK</sequence>
<reference evidence="1 2" key="2">
    <citation type="submission" date="2013-04" db="EMBL/GenBank/DDBJ databases">
        <authorList>
            <person name="Fiebig A."/>
            <person name="Pradella S."/>
            <person name="Wagner-Doebler I."/>
        </authorList>
    </citation>
    <scope>NUCLEOTIDE SEQUENCE [LARGE SCALE GENOMIC DNA]</scope>
    <source>
        <strain evidence="2">DSM 17067 / NCIMB 14079 / DFL-11</strain>
    </source>
</reference>
<evidence type="ECO:0000313" key="2">
    <source>
        <dbReference type="Proteomes" id="UP000004703"/>
    </source>
</evidence>
<reference evidence="1 2" key="1">
    <citation type="submission" date="2008-01" db="EMBL/GenBank/DDBJ databases">
        <authorList>
            <person name="Wagner-Dobler I."/>
            <person name="Ferriera S."/>
            <person name="Johnson J."/>
            <person name="Kravitz S."/>
            <person name="Beeson K."/>
            <person name="Sutton G."/>
            <person name="Rogers Y.-H."/>
            <person name="Friedman R."/>
            <person name="Frazier M."/>
            <person name="Venter J.C."/>
        </authorList>
    </citation>
    <scope>NUCLEOTIDE SEQUENCE [LARGE SCALE GENOMIC DNA]</scope>
    <source>
        <strain evidence="2">DSM 17067 / NCIMB 14079 / DFL-11</strain>
    </source>
</reference>
<dbReference type="EMBL" id="ACCU02000004">
    <property type="protein sequence ID" value="EEE43676.1"/>
    <property type="molecule type" value="Genomic_DNA"/>
</dbReference>
<evidence type="ECO:0000313" key="1">
    <source>
        <dbReference type="EMBL" id="EEE43676.1"/>
    </source>
</evidence>
<comment type="caution">
    <text evidence="1">The sequence shown here is derived from an EMBL/GenBank/DDBJ whole genome shotgun (WGS) entry which is preliminary data.</text>
</comment>
<dbReference type="Proteomes" id="UP000004703">
    <property type="component" value="Chromosome"/>
</dbReference>
<accession>A0A5E8GV74</accession>
<dbReference type="AlphaFoldDB" id="A0A5E8GV74"/>
<name>A0A5E8GV74_ROSAD</name>
<gene>
    <name evidence="1" type="ORF">SADFL11_962</name>
</gene>
<dbReference type="RefSeq" id="WP_008190091.1">
    <property type="nucleotide sequence ID" value="NZ_CM011002.1"/>
</dbReference>
<proteinExistence type="predicted"/>
<organism evidence="1 2">
    <name type="scientific">Roseibium alexandrii (strain DSM 17067 / NCIMB 14079 / DFL-11)</name>
    <name type="common">Labrenzia alexandrii</name>
    <dbReference type="NCBI Taxonomy" id="244592"/>
    <lineage>
        <taxon>Bacteria</taxon>
        <taxon>Pseudomonadati</taxon>
        <taxon>Pseudomonadota</taxon>
        <taxon>Alphaproteobacteria</taxon>
        <taxon>Hyphomicrobiales</taxon>
        <taxon>Stappiaceae</taxon>
        <taxon>Roseibium</taxon>
    </lineage>
</organism>
<protein>
    <submittedName>
        <fullName evidence="1">Uncharacterized protein</fullName>
    </submittedName>
</protein>